<dbReference type="SUPFAM" id="SSF56235">
    <property type="entry name" value="N-terminal nucleophile aminohydrolases (Ntn hydrolases)"/>
    <property type="match status" value="1"/>
</dbReference>
<comment type="catalytic activity">
    <reaction evidence="1 10">
        <text>D-fructose 6-phosphate + L-glutamine = D-glucosamine 6-phosphate + L-glutamate</text>
        <dbReference type="Rhea" id="RHEA:13237"/>
        <dbReference type="ChEBI" id="CHEBI:29985"/>
        <dbReference type="ChEBI" id="CHEBI:58359"/>
        <dbReference type="ChEBI" id="CHEBI:58725"/>
        <dbReference type="ChEBI" id="CHEBI:61527"/>
        <dbReference type="EC" id="2.6.1.16"/>
    </reaction>
</comment>
<comment type="subunit">
    <text evidence="10">Homodimer.</text>
</comment>
<evidence type="ECO:0000259" key="12">
    <source>
        <dbReference type="PROSITE" id="PS51464"/>
    </source>
</evidence>
<evidence type="ECO:0000256" key="6">
    <source>
        <dbReference type="ARBA" id="ARBA00022576"/>
    </source>
</evidence>
<keyword evidence="6 10" id="KW-0032">Aminotransferase</keyword>
<dbReference type="InterPro" id="IPR017932">
    <property type="entry name" value="GATase_2_dom"/>
</dbReference>
<dbReference type="NCBIfam" id="NF001484">
    <property type="entry name" value="PRK00331.1"/>
    <property type="match status" value="1"/>
</dbReference>
<comment type="caution">
    <text evidence="13">The sequence shown here is derived from an EMBL/GenBank/DDBJ whole genome shotgun (WGS) entry which is preliminary data.</text>
</comment>
<dbReference type="PROSITE" id="PS51278">
    <property type="entry name" value="GATASE_TYPE_2"/>
    <property type="match status" value="1"/>
</dbReference>
<proteinExistence type="inferred from homology"/>
<dbReference type="InterPro" id="IPR001347">
    <property type="entry name" value="SIS_dom"/>
</dbReference>
<dbReference type="InterPro" id="IPR035490">
    <property type="entry name" value="GlmS/FrlB_SIS"/>
</dbReference>
<evidence type="ECO:0000256" key="10">
    <source>
        <dbReference type="HAMAP-Rule" id="MF_00164"/>
    </source>
</evidence>
<gene>
    <name evidence="10" type="primary">glmS</name>
    <name evidence="13" type="ORF">A3D62_02985</name>
</gene>
<accession>A0A1F6D0N1</accession>
<keyword evidence="8" id="KW-0677">Repeat</keyword>
<dbReference type="CDD" id="cd05008">
    <property type="entry name" value="SIS_GlmS_GlmD_1"/>
    <property type="match status" value="1"/>
</dbReference>
<dbReference type="InterPro" id="IPR035466">
    <property type="entry name" value="GlmS/AgaS_SIS"/>
</dbReference>
<dbReference type="Pfam" id="PF01380">
    <property type="entry name" value="SIS"/>
    <property type="match status" value="2"/>
</dbReference>
<feature type="domain" description="SIS" evidence="12">
    <location>
        <begin position="455"/>
        <end position="596"/>
    </location>
</feature>
<dbReference type="InterPro" id="IPR029055">
    <property type="entry name" value="Ntn_hydrolases_N"/>
</dbReference>
<feature type="initiator methionine" description="Removed" evidence="10">
    <location>
        <position position="1"/>
    </location>
</feature>
<dbReference type="Pfam" id="PF13522">
    <property type="entry name" value="GATase_6"/>
    <property type="match status" value="1"/>
</dbReference>
<dbReference type="InterPro" id="IPR047084">
    <property type="entry name" value="GFAT_N"/>
</dbReference>
<comment type="subcellular location">
    <subcellularLocation>
        <location evidence="2 10">Cytoplasm</location>
    </subcellularLocation>
</comment>
<dbReference type="GO" id="GO:0006047">
    <property type="term" value="P:UDP-N-acetylglucosamine metabolic process"/>
    <property type="evidence" value="ECO:0007669"/>
    <property type="project" value="TreeGrafter"/>
</dbReference>
<evidence type="ECO:0000256" key="4">
    <source>
        <dbReference type="ARBA" id="ARBA00016090"/>
    </source>
</evidence>
<dbReference type="FunFam" id="3.40.50.10490:FF:000001">
    <property type="entry name" value="Glutamine--fructose-6-phosphate aminotransferase [isomerizing]"/>
    <property type="match status" value="1"/>
</dbReference>
<dbReference type="FunFam" id="3.60.20.10:FF:000006">
    <property type="entry name" value="Glutamine--fructose-6-phosphate aminotransferase [isomerizing]"/>
    <property type="match status" value="1"/>
</dbReference>
<protein>
    <recommendedName>
        <fullName evidence="4 10">Glutamine--fructose-6-phosphate aminotransferase [isomerizing]</fullName>
        <ecNumber evidence="3 10">2.6.1.16</ecNumber>
    </recommendedName>
    <alternativeName>
        <fullName evidence="10">D-fructose-6-phosphate amidotransferase</fullName>
    </alternativeName>
    <alternativeName>
        <fullName evidence="10">GFAT</fullName>
    </alternativeName>
    <alternativeName>
        <fullName evidence="10">Glucosamine-6-phosphate synthase</fullName>
    </alternativeName>
    <alternativeName>
        <fullName evidence="10">Hexosephosphate aminotransferase</fullName>
    </alternativeName>
    <alternativeName>
        <fullName evidence="10">L-glutamine--D-fructose-6-phosphate amidotransferase</fullName>
    </alternativeName>
</protein>
<reference evidence="13 14" key="1">
    <citation type="journal article" date="2016" name="Nat. Commun.">
        <title>Thousands of microbial genomes shed light on interconnected biogeochemical processes in an aquifer system.</title>
        <authorList>
            <person name="Anantharaman K."/>
            <person name="Brown C.T."/>
            <person name="Hug L.A."/>
            <person name="Sharon I."/>
            <person name="Castelle C.J."/>
            <person name="Probst A.J."/>
            <person name="Thomas B.C."/>
            <person name="Singh A."/>
            <person name="Wilkins M.J."/>
            <person name="Karaoz U."/>
            <person name="Brodie E.L."/>
            <person name="Williams K.H."/>
            <person name="Hubbard S.S."/>
            <person name="Banfield J.F."/>
        </authorList>
    </citation>
    <scope>NUCLEOTIDE SEQUENCE [LARGE SCALE GENOMIC DNA]</scope>
</reference>
<evidence type="ECO:0000256" key="2">
    <source>
        <dbReference type="ARBA" id="ARBA00004496"/>
    </source>
</evidence>
<name>A0A1F6D0N1_9BACT</name>
<dbReference type="NCBIfam" id="TIGR01135">
    <property type="entry name" value="glmS"/>
    <property type="match status" value="1"/>
</dbReference>
<dbReference type="SUPFAM" id="SSF53697">
    <property type="entry name" value="SIS domain"/>
    <property type="match status" value="1"/>
</dbReference>
<dbReference type="AlphaFoldDB" id="A0A1F6D0N1"/>
<evidence type="ECO:0000259" key="11">
    <source>
        <dbReference type="PROSITE" id="PS51278"/>
    </source>
</evidence>
<dbReference type="GO" id="GO:0097367">
    <property type="term" value="F:carbohydrate derivative binding"/>
    <property type="evidence" value="ECO:0007669"/>
    <property type="project" value="InterPro"/>
</dbReference>
<evidence type="ECO:0000256" key="9">
    <source>
        <dbReference type="ARBA" id="ARBA00022962"/>
    </source>
</evidence>
<feature type="active site" description="Nucleophile; for GATase activity" evidence="10">
    <location>
        <position position="2"/>
    </location>
</feature>
<feature type="active site" description="For Fru-6P isomerization activity" evidence="10">
    <location>
        <position position="601"/>
    </location>
</feature>
<dbReference type="Gene3D" id="3.60.20.10">
    <property type="entry name" value="Glutamine Phosphoribosylpyrophosphate, subunit 1, domain 1"/>
    <property type="match status" value="1"/>
</dbReference>
<evidence type="ECO:0000256" key="7">
    <source>
        <dbReference type="ARBA" id="ARBA00022679"/>
    </source>
</evidence>
<dbReference type="CDD" id="cd00714">
    <property type="entry name" value="GFAT"/>
    <property type="match status" value="1"/>
</dbReference>
<sequence>MCGIFGYTGHRKAAPLLLDGLRALEYRGYDSAGIYVSGQDVVRAEGEVKKLSDKVSPDMEGKAGIAHTRWATHGKPSEKNAHPHTDTSQQTFIVHNGIIENHVELKKELEGRGALFSSDTDSEVLAHLIEEEIVSNGSFEKAVARALKKVHGSYGIAVMTKREPEKIVIARQGSPIVLGIGTGEYFVASDTSAILKHTKEVIYLEDGECALITPTSYSIFTMDLQTKTRKPQSITWNIEQVQKSGYDHFMLKEIMEGPDVLKNSVLGRLLFETGDARLGGFDSIEKRLSQIERIVIIGCGSAYYAGMVGKLLFEEIGGIPTEVEIASEYRYRAIPPDGTTAVLAISQSGETADTLACLKEAKRRGSVTLGIVNVVGSTVAREVDAGVYNHAGPEISVASTKAFISQLEVLLLVALFLGRRRSLPLTRGKEILDELVRLPEKMQRVLDQAKNIEEIAKHYSTHQNFLYVGRKYNYPMAMEGALKLKEVSYIHAEGYGAGEMKHGPIAMIDETFPTVAVMPKDSVYEKTFSNIEEIRARNGKVLAIVTEGDTNAIRVADHIIEIPQTLEIMTPILSVVPLQLFAYHMSRIRGYNVDRPRNLAKSVTVE</sequence>
<dbReference type="HAMAP" id="MF_00164">
    <property type="entry name" value="GlmS"/>
    <property type="match status" value="1"/>
</dbReference>
<evidence type="ECO:0000313" key="13">
    <source>
        <dbReference type="EMBL" id="OGG54986.1"/>
    </source>
</evidence>
<evidence type="ECO:0000256" key="5">
    <source>
        <dbReference type="ARBA" id="ARBA00022490"/>
    </source>
</evidence>
<evidence type="ECO:0000313" key="14">
    <source>
        <dbReference type="Proteomes" id="UP000177659"/>
    </source>
</evidence>
<dbReference type="GO" id="GO:0006002">
    <property type="term" value="P:fructose 6-phosphate metabolic process"/>
    <property type="evidence" value="ECO:0007669"/>
    <property type="project" value="TreeGrafter"/>
</dbReference>
<dbReference type="EC" id="2.6.1.16" evidence="3 10"/>
<dbReference type="PANTHER" id="PTHR10937">
    <property type="entry name" value="GLUCOSAMINE--FRUCTOSE-6-PHOSPHATE AMINOTRANSFERASE, ISOMERIZING"/>
    <property type="match status" value="1"/>
</dbReference>
<keyword evidence="5 10" id="KW-0963">Cytoplasm</keyword>
<dbReference type="GO" id="GO:0004360">
    <property type="term" value="F:glutamine-fructose-6-phosphate transaminase (isomerizing) activity"/>
    <property type="evidence" value="ECO:0007669"/>
    <property type="project" value="UniProtKB-UniRule"/>
</dbReference>
<dbReference type="PANTHER" id="PTHR10937:SF0">
    <property type="entry name" value="GLUTAMINE--FRUCTOSE-6-PHOSPHATE TRANSAMINASE (ISOMERIZING)"/>
    <property type="match status" value="1"/>
</dbReference>
<evidence type="ECO:0000256" key="8">
    <source>
        <dbReference type="ARBA" id="ARBA00022737"/>
    </source>
</evidence>
<dbReference type="InterPro" id="IPR046348">
    <property type="entry name" value="SIS_dom_sf"/>
</dbReference>
<dbReference type="Proteomes" id="UP000177659">
    <property type="component" value="Unassembled WGS sequence"/>
</dbReference>
<organism evidence="13 14">
    <name type="scientific">Candidatus Kaiserbacteria bacterium RIFCSPHIGHO2_02_FULL_49_11</name>
    <dbReference type="NCBI Taxonomy" id="1798489"/>
    <lineage>
        <taxon>Bacteria</taxon>
        <taxon>Candidatus Kaiseribacteriota</taxon>
    </lineage>
</organism>
<dbReference type="PROSITE" id="PS51464">
    <property type="entry name" value="SIS"/>
    <property type="match status" value="2"/>
</dbReference>
<dbReference type="CDD" id="cd05009">
    <property type="entry name" value="SIS_GlmS_GlmD_2"/>
    <property type="match status" value="1"/>
</dbReference>
<dbReference type="InterPro" id="IPR005855">
    <property type="entry name" value="GFAT"/>
</dbReference>
<dbReference type="GO" id="GO:0006487">
    <property type="term" value="P:protein N-linked glycosylation"/>
    <property type="evidence" value="ECO:0007669"/>
    <property type="project" value="TreeGrafter"/>
</dbReference>
<dbReference type="GO" id="GO:0005975">
    <property type="term" value="P:carbohydrate metabolic process"/>
    <property type="evidence" value="ECO:0007669"/>
    <property type="project" value="UniProtKB-UniRule"/>
</dbReference>
<dbReference type="Gene3D" id="3.40.50.10490">
    <property type="entry name" value="Glucose-6-phosphate isomerase like protein, domain 1"/>
    <property type="match status" value="2"/>
</dbReference>
<dbReference type="GO" id="GO:0005829">
    <property type="term" value="C:cytosol"/>
    <property type="evidence" value="ECO:0007669"/>
    <property type="project" value="TreeGrafter"/>
</dbReference>
<evidence type="ECO:0000256" key="3">
    <source>
        <dbReference type="ARBA" id="ARBA00012916"/>
    </source>
</evidence>
<keyword evidence="7 10" id="KW-0808">Transferase</keyword>
<evidence type="ECO:0000256" key="1">
    <source>
        <dbReference type="ARBA" id="ARBA00001031"/>
    </source>
</evidence>
<dbReference type="EMBL" id="MFLC01000025">
    <property type="protein sequence ID" value="OGG54986.1"/>
    <property type="molecule type" value="Genomic_DNA"/>
</dbReference>
<keyword evidence="9" id="KW-0315">Glutamine amidotransferase</keyword>
<feature type="domain" description="Glutamine amidotransferase type-2" evidence="11">
    <location>
        <begin position="2"/>
        <end position="215"/>
    </location>
</feature>
<comment type="function">
    <text evidence="10">Catalyzes the first step in hexosamine metabolism, converting fructose-6P into glucosamine-6P using glutamine as a nitrogen source.</text>
</comment>
<feature type="domain" description="SIS" evidence="12">
    <location>
        <begin position="284"/>
        <end position="423"/>
    </location>
</feature>